<evidence type="ECO:0000313" key="2">
    <source>
        <dbReference type="EMBL" id="CAF1478384.1"/>
    </source>
</evidence>
<comment type="caution">
    <text evidence="2">The sequence shown here is derived from an EMBL/GenBank/DDBJ whole genome shotgun (WGS) entry which is preliminary data.</text>
</comment>
<keyword evidence="4" id="KW-1185">Reference proteome</keyword>
<feature type="region of interest" description="Disordered" evidence="1">
    <location>
        <begin position="56"/>
        <end position="86"/>
    </location>
</feature>
<dbReference type="EMBL" id="CAJNOQ010020957">
    <property type="protein sequence ID" value="CAF1478384.1"/>
    <property type="molecule type" value="Genomic_DNA"/>
</dbReference>
<accession>A0A815RJS3</accession>
<feature type="region of interest" description="Disordered" evidence="1">
    <location>
        <begin position="15"/>
        <end position="34"/>
    </location>
</feature>
<protein>
    <submittedName>
        <fullName evidence="2">Uncharacterized protein</fullName>
    </submittedName>
</protein>
<dbReference type="Proteomes" id="UP000663829">
    <property type="component" value="Unassembled WGS sequence"/>
</dbReference>
<proteinExistence type="predicted"/>
<dbReference type="AlphaFoldDB" id="A0A815RJS3"/>
<evidence type="ECO:0000313" key="3">
    <source>
        <dbReference type="EMBL" id="CAF4343957.1"/>
    </source>
</evidence>
<evidence type="ECO:0000256" key="1">
    <source>
        <dbReference type="SAM" id="MobiDB-lite"/>
    </source>
</evidence>
<dbReference type="Proteomes" id="UP000681722">
    <property type="component" value="Unassembled WGS sequence"/>
</dbReference>
<name>A0A815RJS3_9BILA</name>
<evidence type="ECO:0000313" key="4">
    <source>
        <dbReference type="Proteomes" id="UP000663829"/>
    </source>
</evidence>
<gene>
    <name evidence="2" type="ORF">GPM918_LOCUS35732</name>
    <name evidence="3" type="ORF">SRO942_LOCUS36455</name>
</gene>
<organism evidence="2 4">
    <name type="scientific">Didymodactylos carnosus</name>
    <dbReference type="NCBI Taxonomy" id="1234261"/>
    <lineage>
        <taxon>Eukaryota</taxon>
        <taxon>Metazoa</taxon>
        <taxon>Spiralia</taxon>
        <taxon>Gnathifera</taxon>
        <taxon>Rotifera</taxon>
        <taxon>Eurotatoria</taxon>
        <taxon>Bdelloidea</taxon>
        <taxon>Philodinida</taxon>
        <taxon>Philodinidae</taxon>
        <taxon>Didymodactylos</taxon>
    </lineage>
</organism>
<dbReference type="EMBL" id="CAJOBC010086433">
    <property type="protein sequence ID" value="CAF4343957.1"/>
    <property type="molecule type" value="Genomic_DNA"/>
</dbReference>
<reference evidence="2" key="1">
    <citation type="submission" date="2021-02" db="EMBL/GenBank/DDBJ databases">
        <authorList>
            <person name="Nowell W R."/>
        </authorList>
    </citation>
    <scope>NUCLEOTIDE SEQUENCE</scope>
</reference>
<sequence length="86" mass="9736">MNQIWPSLHDVFTQKRRNLRRGTEIQPSTPSPLRRKVLRSRFNRAGLNIESLYCSSKTVQQQTTTTNESTQDGSNTTDQQEGAGGK</sequence>
<feature type="compositionally biased region" description="Low complexity" evidence="1">
    <location>
        <begin position="56"/>
        <end position="74"/>
    </location>
</feature>